<comment type="caution">
    <text evidence="7">The sequence shown here is derived from an EMBL/GenBank/DDBJ whole genome shotgun (WGS) entry which is preliminary data.</text>
</comment>
<evidence type="ECO:0000313" key="7">
    <source>
        <dbReference type="EMBL" id="CAI0406676.1"/>
    </source>
</evidence>
<dbReference type="Gene3D" id="1.25.40.10">
    <property type="entry name" value="Tetratricopeptide repeat domain"/>
    <property type="match status" value="2"/>
</dbReference>
<keyword evidence="4" id="KW-0809">Transit peptide</keyword>
<evidence type="ECO:0000256" key="6">
    <source>
        <dbReference type="PROSITE-ProRule" id="PRU00708"/>
    </source>
</evidence>
<protein>
    <recommendedName>
        <fullName evidence="9">Pentatricopeptide repeat-containing protein</fullName>
    </recommendedName>
</protein>
<dbReference type="FunFam" id="1.25.40.10:FF:000385">
    <property type="entry name" value="Pentatricopeptide repeat-containing protein mitochondrial"/>
    <property type="match status" value="1"/>
</dbReference>
<sequence>MWRNPGRLIGKARTTWPGRQLSTAAPEPSYPGPGYVEKKPGLYRILSALRATGGTVTKALNDYQMEGRAIKKNELMRCVKELRKYGRFDHGLEIMEWMEKRGINFAHGDLGVRLDLICKTKGIKEAENYFNGLPDWGKHLPTYGSLLNCYCKELDSEKALQLFDKMDELQLIKNSLPFNNVMSLYMRLRQPEKVPDLVTQMKQKNISPCTFTYSIWMHSLGQLKDMEGVDKVLEEMRGGGEDKTDWATYSNLATVYTNAGDLERARSALKMVEQKLDSPNRQAYHFLVTLYAGTGDLDEVHRVWGCIKSKFNQVTNSSYLVIIQALSRLKDVEGVSRLFAEWESACSSYDMKIANAAVKFYLERGMCEEAEMVFDGATKRTQGPYFRAREMMMISFLKRRQLDSALQQMKAALAEIGVNQKPWRPSQETVGAFFSFFVEEKDVSGAEKLVKILKPIEQCGYNVYSQLLKTYVAAGESAPGMRERLEGDGIEVDEELKKLLDMVEAA</sequence>
<accession>A0AAV0JDQ4</accession>
<evidence type="ECO:0000256" key="5">
    <source>
        <dbReference type="ARBA" id="ARBA00023128"/>
    </source>
</evidence>
<evidence type="ECO:0000256" key="3">
    <source>
        <dbReference type="ARBA" id="ARBA00022737"/>
    </source>
</evidence>
<dbReference type="Pfam" id="PF13812">
    <property type="entry name" value="PPR_3"/>
    <property type="match status" value="1"/>
</dbReference>
<dbReference type="PROSITE" id="PS51375">
    <property type="entry name" value="PPR"/>
    <property type="match status" value="2"/>
</dbReference>
<comment type="subcellular location">
    <subcellularLocation>
        <location evidence="1">Mitochondrion</location>
    </subcellularLocation>
</comment>
<dbReference type="SUPFAM" id="SSF48452">
    <property type="entry name" value="TPR-like"/>
    <property type="match status" value="1"/>
</dbReference>
<dbReference type="Proteomes" id="UP001154282">
    <property type="component" value="Unassembled WGS sequence"/>
</dbReference>
<dbReference type="Pfam" id="PF13041">
    <property type="entry name" value="PPR_2"/>
    <property type="match status" value="1"/>
</dbReference>
<keyword evidence="5" id="KW-0496">Mitochondrion</keyword>
<proteinExistence type="inferred from homology"/>
<dbReference type="InterPro" id="IPR011990">
    <property type="entry name" value="TPR-like_helical_dom_sf"/>
</dbReference>
<evidence type="ECO:0008006" key="9">
    <source>
        <dbReference type="Google" id="ProtNLM"/>
    </source>
</evidence>
<dbReference type="PANTHER" id="PTHR45717">
    <property type="entry name" value="OS12G0527900 PROTEIN"/>
    <property type="match status" value="1"/>
</dbReference>
<feature type="repeat" description="PPR" evidence="6">
    <location>
        <begin position="174"/>
        <end position="208"/>
    </location>
</feature>
<evidence type="ECO:0000256" key="2">
    <source>
        <dbReference type="ARBA" id="ARBA00007626"/>
    </source>
</evidence>
<dbReference type="NCBIfam" id="TIGR00756">
    <property type="entry name" value="PPR"/>
    <property type="match status" value="2"/>
</dbReference>
<organism evidence="7 8">
    <name type="scientific">Linum tenue</name>
    <dbReference type="NCBI Taxonomy" id="586396"/>
    <lineage>
        <taxon>Eukaryota</taxon>
        <taxon>Viridiplantae</taxon>
        <taxon>Streptophyta</taxon>
        <taxon>Embryophyta</taxon>
        <taxon>Tracheophyta</taxon>
        <taxon>Spermatophyta</taxon>
        <taxon>Magnoliopsida</taxon>
        <taxon>eudicotyledons</taxon>
        <taxon>Gunneridae</taxon>
        <taxon>Pentapetalae</taxon>
        <taxon>rosids</taxon>
        <taxon>fabids</taxon>
        <taxon>Malpighiales</taxon>
        <taxon>Linaceae</taxon>
        <taxon>Linum</taxon>
    </lineage>
</organism>
<name>A0AAV0JDQ4_9ROSI</name>
<dbReference type="GO" id="GO:0003729">
    <property type="term" value="F:mRNA binding"/>
    <property type="evidence" value="ECO:0007669"/>
    <property type="project" value="UniProtKB-ARBA"/>
</dbReference>
<feature type="repeat" description="PPR" evidence="6">
    <location>
        <begin position="139"/>
        <end position="173"/>
    </location>
</feature>
<gene>
    <name evidence="7" type="ORF">LITE_LOCUS13305</name>
</gene>
<dbReference type="PANTHER" id="PTHR45717:SF8">
    <property type="entry name" value="OS01G0301000 PROTEIN"/>
    <property type="match status" value="1"/>
</dbReference>
<dbReference type="GO" id="GO:0005739">
    <property type="term" value="C:mitochondrion"/>
    <property type="evidence" value="ECO:0007669"/>
    <property type="project" value="UniProtKB-SubCell"/>
</dbReference>
<comment type="similarity">
    <text evidence="2">Belongs to the PPR family. P subfamily.</text>
</comment>
<dbReference type="InterPro" id="IPR002885">
    <property type="entry name" value="PPR_rpt"/>
</dbReference>
<evidence type="ECO:0000256" key="4">
    <source>
        <dbReference type="ARBA" id="ARBA00022946"/>
    </source>
</evidence>
<evidence type="ECO:0000313" key="8">
    <source>
        <dbReference type="Proteomes" id="UP001154282"/>
    </source>
</evidence>
<keyword evidence="8" id="KW-1185">Reference proteome</keyword>
<keyword evidence="3" id="KW-0677">Repeat</keyword>
<reference evidence="7" key="1">
    <citation type="submission" date="2022-08" db="EMBL/GenBank/DDBJ databases">
        <authorList>
            <person name="Gutierrez-Valencia J."/>
        </authorList>
    </citation>
    <scope>NUCLEOTIDE SEQUENCE</scope>
</reference>
<dbReference type="Pfam" id="PF01535">
    <property type="entry name" value="PPR"/>
    <property type="match status" value="1"/>
</dbReference>
<dbReference type="AlphaFoldDB" id="A0AAV0JDQ4"/>
<dbReference type="EMBL" id="CAMGYJ010000004">
    <property type="protein sequence ID" value="CAI0406676.1"/>
    <property type="molecule type" value="Genomic_DNA"/>
</dbReference>
<evidence type="ECO:0000256" key="1">
    <source>
        <dbReference type="ARBA" id="ARBA00004173"/>
    </source>
</evidence>